<feature type="region of interest" description="Disordered" evidence="1">
    <location>
        <begin position="6"/>
        <end position="28"/>
    </location>
</feature>
<dbReference type="Proteomes" id="UP000324091">
    <property type="component" value="Unassembled WGS sequence"/>
</dbReference>
<evidence type="ECO:0000313" key="3">
    <source>
        <dbReference type="EMBL" id="TWW54536.1"/>
    </source>
</evidence>
<proteinExistence type="predicted"/>
<organism evidence="3 4">
    <name type="scientific">Takifugu flavidus</name>
    <name type="common">sansaifugu</name>
    <dbReference type="NCBI Taxonomy" id="433684"/>
    <lineage>
        <taxon>Eukaryota</taxon>
        <taxon>Metazoa</taxon>
        <taxon>Chordata</taxon>
        <taxon>Craniata</taxon>
        <taxon>Vertebrata</taxon>
        <taxon>Euteleostomi</taxon>
        <taxon>Actinopterygii</taxon>
        <taxon>Neopterygii</taxon>
        <taxon>Teleostei</taxon>
        <taxon>Neoteleostei</taxon>
        <taxon>Acanthomorphata</taxon>
        <taxon>Eupercaria</taxon>
        <taxon>Tetraodontiformes</taxon>
        <taxon>Tetradontoidea</taxon>
        <taxon>Tetraodontidae</taxon>
        <taxon>Takifugu</taxon>
    </lineage>
</organism>
<comment type="caution">
    <text evidence="3">The sequence shown here is derived from an EMBL/GenBank/DDBJ whole genome shotgun (WGS) entry which is preliminary data.</text>
</comment>
<protein>
    <submittedName>
        <fullName evidence="3">Uncharacterized protein</fullName>
    </submittedName>
</protein>
<evidence type="ECO:0000256" key="1">
    <source>
        <dbReference type="SAM" id="MobiDB-lite"/>
    </source>
</evidence>
<sequence>TICYRDSASRVDKQRQNRTITSDTSDRNDRDSYDIKRFLSYLKESISSESSSSGSCMSSSSEDTVNTCKTKWLIFSSLVVLALMLPIISYRLDVNSIERPTSYDLVPTSPVCHKCTNQSFGNLMMHIQKLQTELCYLKEILNYQLTDANFWTNFALESDGSMDGYKIQHQLGALQHVEALFHLRGVTEDYSRYYLVVAALDQKSTCRIMQLLRDQRLANLLTAAQM</sequence>
<feature type="transmembrane region" description="Helical" evidence="2">
    <location>
        <begin position="72"/>
        <end position="92"/>
    </location>
</feature>
<keyword evidence="2" id="KW-0472">Membrane</keyword>
<keyword evidence="4" id="KW-1185">Reference proteome</keyword>
<gene>
    <name evidence="3" type="ORF">D4764_0287200</name>
</gene>
<dbReference type="AlphaFoldDB" id="A0A5C6MHD7"/>
<keyword evidence="2" id="KW-1133">Transmembrane helix</keyword>
<name>A0A5C6MHD7_9TELE</name>
<evidence type="ECO:0000256" key="2">
    <source>
        <dbReference type="SAM" id="Phobius"/>
    </source>
</evidence>
<feature type="non-terminal residue" evidence="3">
    <location>
        <position position="1"/>
    </location>
</feature>
<evidence type="ECO:0000313" key="4">
    <source>
        <dbReference type="Proteomes" id="UP000324091"/>
    </source>
</evidence>
<keyword evidence="2" id="KW-0812">Transmembrane</keyword>
<dbReference type="EMBL" id="RHFK02000193">
    <property type="protein sequence ID" value="TWW54536.1"/>
    <property type="molecule type" value="Genomic_DNA"/>
</dbReference>
<accession>A0A5C6MHD7</accession>
<reference evidence="3 4" key="1">
    <citation type="submission" date="2019-04" db="EMBL/GenBank/DDBJ databases">
        <title>Chromosome genome assembly for Takifugu flavidus.</title>
        <authorList>
            <person name="Xiao S."/>
        </authorList>
    </citation>
    <scope>NUCLEOTIDE SEQUENCE [LARGE SCALE GENOMIC DNA]</scope>
    <source>
        <strain evidence="3">HTHZ2018</strain>
        <tissue evidence="3">Muscle</tissue>
    </source>
</reference>